<feature type="domain" description="Rho-GAP" evidence="18">
    <location>
        <begin position="1108"/>
        <end position="1289"/>
    </location>
</feature>
<feature type="domain" description="Arf-GAP" evidence="16">
    <location>
        <begin position="668"/>
        <end position="803"/>
    </location>
</feature>
<dbReference type="SUPFAM" id="SSF47769">
    <property type="entry name" value="SAM/Pointed domain"/>
    <property type="match status" value="1"/>
</dbReference>
<dbReference type="PROSITE" id="PS50105">
    <property type="entry name" value="SAM_DOMAIN"/>
    <property type="match status" value="1"/>
</dbReference>
<evidence type="ECO:0000256" key="12">
    <source>
        <dbReference type="PROSITE-ProRule" id="PRU00288"/>
    </source>
</evidence>
<feature type="domain" description="PH" evidence="14">
    <location>
        <begin position="884"/>
        <end position="995"/>
    </location>
</feature>
<evidence type="ECO:0000256" key="4">
    <source>
        <dbReference type="ARBA" id="ARBA00022553"/>
    </source>
</evidence>
<evidence type="ECO:0000256" key="9">
    <source>
        <dbReference type="ARBA" id="ARBA00057622"/>
    </source>
</evidence>
<organism evidence="19 20">
    <name type="scientific">Mustela putorius furo</name>
    <name type="common">European domestic ferret</name>
    <name type="synonym">Mustela furo</name>
    <dbReference type="NCBI Taxonomy" id="9669"/>
    <lineage>
        <taxon>Eukaryota</taxon>
        <taxon>Metazoa</taxon>
        <taxon>Chordata</taxon>
        <taxon>Craniata</taxon>
        <taxon>Vertebrata</taxon>
        <taxon>Euteleostomi</taxon>
        <taxon>Mammalia</taxon>
        <taxon>Eutheria</taxon>
        <taxon>Laurasiatheria</taxon>
        <taxon>Carnivora</taxon>
        <taxon>Caniformia</taxon>
        <taxon>Musteloidea</taxon>
        <taxon>Mustelidae</taxon>
        <taxon>Mustelinae</taxon>
        <taxon>Mustela</taxon>
    </lineage>
</organism>
<evidence type="ECO:0000256" key="7">
    <source>
        <dbReference type="ARBA" id="ARBA00022771"/>
    </source>
</evidence>
<dbReference type="InterPro" id="IPR052227">
    <property type="entry name" value="Arf-Rho-GAP_ANK-PH_domain"/>
</dbReference>
<dbReference type="InterPro" id="IPR001660">
    <property type="entry name" value="SAM"/>
</dbReference>
<feature type="compositionally biased region" description="Polar residues" evidence="13">
    <location>
        <begin position="96"/>
        <end position="115"/>
    </location>
</feature>
<feature type="region of interest" description="Disordered" evidence="13">
    <location>
        <begin position="83"/>
        <end position="115"/>
    </location>
</feature>
<dbReference type="PANTHER" id="PTHR45899:SF1">
    <property type="entry name" value="ARF-GAP WITH RHO-GAP DOMAIN, ANK REPEAT AND PH DOMAIN-CONTAINING PROTEIN 2"/>
    <property type="match status" value="1"/>
</dbReference>
<dbReference type="SUPFAM" id="SSF48350">
    <property type="entry name" value="GTPase activation domain, GAP"/>
    <property type="match status" value="1"/>
</dbReference>
<dbReference type="CDD" id="cd13256">
    <property type="entry name" value="PH3_ARAP"/>
    <property type="match status" value="1"/>
</dbReference>
<dbReference type="InterPro" id="IPR000198">
    <property type="entry name" value="RhoGAP_dom"/>
</dbReference>
<feature type="compositionally biased region" description="Basic and acidic residues" evidence="13">
    <location>
        <begin position="1627"/>
        <end position="1643"/>
    </location>
</feature>
<feature type="domain" description="PH" evidence="14">
    <location>
        <begin position="1403"/>
        <end position="1506"/>
    </location>
</feature>
<dbReference type="CDD" id="cd04385">
    <property type="entry name" value="RhoGAP_ARAP"/>
    <property type="match status" value="1"/>
</dbReference>
<evidence type="ECO:0000256" key="2">
    <source>
        <dbReference type="ARBA" id="ARBA00022468"/>
    </source>
</evidence>
<dbReference type="InterPro" id="IPR038508">
    <property type="entry name" value="ArfGAP_dom_sf"/>
</dbReference>
<dbReference type="GO" id="GO:0008270">
    <property type="term" value="F:zinc ion binding"/>
    <property type="evidence" value="ECO:0007669"/>
    <property type="project" value="UniProtKB-KW"/>
</dbReference>
<dbReference type="Pfam" id="PF07647">
    <property type="entry name" value="SAM_2"/>
    <property type="match status" value="1"/>
</dbReference>
<gene>
    <name evidence="20" type="primary">ARAP2</name>
</gene>
<comment type="function">
    <text evidence="9">Phosphatidylinositol 3,4,5-trisphosphate-dependent GTPase-activating protein that modulates actin cytoskeleton remodeling by regulating ARF and RHO family members. Is activated by phosphatidylinositol 3,4,5-trisphosphate (PtdIns(3,4,5)P3) binding. Can be activated by phosphatidylinositol 3,4-bisphosphate (PtdIns(3,4,5)P2) binding, albeit with lower efficiency.</text>
</comment>
<dbReference type="Pfam" id="PF00169">
    <property type="entry name" value="PH"/>
    <property type="match status" value="4"/>
</dbReference>
<evidence type="ECO:0000313" key="20">
    <source>
        <dbReference type="RefSeq" id="XP_012917663.1"/>
    </source>
</evidence>
<dbReference type="GO" id="GO:0005737">
    <property type="term" value="C:cytoplasm"/>
    <property type="evidence" value="ECO:0007669"/>
    <property type="project" value="UniProtKB-SubCell"/>
</dbReference>
<feature type="region of interest" description="Disordered" evidence="13">
    <location>
        <begin position="134"/>
        <end position="163"/>
    </location>
</feature>
<dbReference type="CDD" id="cd13253">
    <property type="entry name" value="PH1_ARAP"/>
    <property type="match status" value="1"/>
</dbReference>
<dbReference type="FunFam" id="1.10.555.10:FF:000019">
    <property type="entry name" value="Arf-GAP with Rho-GAP domain, ANK repeat and PH domain-containing protein 3"/>
    <property type="match status" value="1"/>
</dbReference>
<dbReference type="InterPro" id="IPR037278">
    <property type="entry name" value="ARFGAP/RecO"/>
</dbReference>
<dbReference type="FunFam" id="2.30.29.30:FF:000224">
    <property type="entry name" value="arf-GAP with Rho-GAP domain, ANK repeat and PH domain-containing protein 2"/>
    <property type="match status" value="1"/>
</dbReference>
<keyword evidence="19" id="KW-1185">Reference proteome</keyword>
<dbReference type="InterPro" id="IPR001164">
    <property type="entry name" value="ArfGAP_dom"/>
</dbReference>
<feature type="domain" description="SAM" evidence="15">
    <location>
        <begin position="10"/>
        <end position="70"/>
    </location>
</feature>
<dbReference type="Gene3D" id="1.10.220.150">
    <property type="entry name" value="Arf GTPase activating protein"/>
    <property type="match status" value="1"/>
</dbReference>
<protein>
    <recommendedName>
        <fullName evidence="10">Arf-GAP with Rho-GAP domain, ANK repeat and PH domain-containing protein 2</fullName>
    </recommendedName>
    <alternativeName>
        <fullName evidence="11">Centaurin-delta-1</fullName>
    </alternativeName>
</protein>
<dbReference type="Gene3D" id="3.10.20.90">
    <property type="entry name" value="Phosphatidylinositol 3-kinase Catalytic Subunit, Chain A, domain 1"/>
    <property type="match status" value="1"/>
</dbReference>
<evidence type="ECO:0000256" key="11">
    <source>
        <dbReference type="ARBA" id="ARBA00083561"/>
    </source>
</evidence>
<evidence type="ECO:0000259" key="17">
    <source>
        <dbReference type="PROSITE" id="PS50200"/>
    </source>
</evidence>
<dbReference type="PROSITE" id="PS50238">
    <property type="entry name" value="RHOGAP"/>
    <property type="match status" value="1"/>
</dbReference>
<dbReference type="GO" id="GO:0005547">
    <property type="term" value="F:phosphatidylinositol-3,4,5-trisphosphate binding"/>
    <property type="evidence" value="ECO:0007669"/>
    <property type="project" value="InterPro"/>
</dbReference>
<dbReference type="SMART" id="SM00454">
    <property type="entry name" value="SAM"/>
    <property type="match status" value="1"/>
</dbReference>
<keyword evidence="2" id="KW-0343">GTPase activation</keyword>
<dbReference type="Pfam" id="PF00620">
    <property type="entry name" value="RhoGAP"/>
    <property type="match status" value="1"/>
</dbReference>
<dbReference type="SMART" id="SM00233">
    <property type="entry name" value="PH"/>
    <property type="match status" value="5"/>
</dbReference>
<evidence type="ECO:0000256" key="5">
    <source>
        <dbReference type="ARBA" id="ARBA00022723"/>
    </source>
</evidence>
<dbReference type="Pfam" id="PF01412">
    <property type="entry name" value="ArfGap"/>
    <property type="match status" value="1"/>
</dbReference>
<evidence type="ECO:0000256" key="10">
    <source>
        <dbReference type="ARBA" id="ARBA00073336"/>
    </source>
</evidence>
<dbReference type="FunFam" id="2.30.29.30:FF:000316">
    <property type="entry name" value="Arf-GAP with Rho-GAP domain, ANK repeat and PH domain-containing protein 2"/>
    <property type="match status" value="1"/>
</dbReference>
<dbReference type="CDD" id="cd13254">
    <property type="entry name" value="PH2_ARAP"/>
    <property type="match status" value="1"/>
</dbReference>
<evidence type="ECO:0000256" key="1">
    <source>
        <dbReference type="ARBA" id="ARBA00004496"/>
    </source>
</evidence>
<dbReference type="GO" id="GO:0007165">
    <property type="term" value="P:signal transduction"/>
    <property type="evidence" value="ECO:0007669"/>
    <property type="project" value="InterPro"/>
</dbReference>
<dbReference type="FunFam" id="2.30.29.30:FF:000128">
    <property type="entry name" value="arf-GAP with Rho-GAP domain, ANK repeat and PH domain-containing protein 2"/>
    <property type="match status" value="1"/>
</dbReference>
<dbReference type="CDD" id="cd09490">
    <property type="entry name" value="SAM_Arap1_2_3"/>
    <property type="match status" value="1"/>
</dbReference>
<dbReference type="PRINTS" id="PR00405">
    <property type="entry name" value="REVINTRACTNG"/>
</dbReference>
<dbReference type="Pfam" id="PF00788">
    <property type="entry name" value="RA"/>
    <property type="match status" value="1"/>
</dbReference>
<dbReference type="CDD" id="cd17227">
    <property type="entry name" value="RA_ARAP2"/>
    <property type="match status" value="1"/>
</dbReference>
<keyword evidence="7 12" id="KW-0863">Zinc-finger</keyword>
<dbReference type="CDD" id="cd08856">
    <property type="entry name" value="ArfGap_ARAP2"/>
    <property type="match status" value="1"/>
</dbReference>
<dbReference type="PROSITE" id="PS50115">
    <property type="entry name" value="ARFGAP"/>
    <property type="match status" value="1"/>
</dbReference>
<accession>A0A8U0TG77</accession>
<dbReference type="PROSITE" id="PS50200">
    <property type="entry name" value="RA"/>
    <property type="match status" value="1"/>
</dbReference>
<dbReference type="PANTHER" id="PTHR45899">
    <property type="entry name" value="RHO GTPASE ACTIVATING PROTEIN AT 15B, ISOFORM C"/>
    <property type="match status" value="1"/>
</dbReference>
<dbReference type="PROSITE" id="PS50003">
    <property type="entry name" value="PH_DOMAIN"/>
    <property type="match status" value="4"/>
</dbReference>
<feature type="region of interest" description="Disordered" evidence="13">
    <location>
        <begin position="1613"/>
        <end position="1643"/>
    </location>
</feature>
<reference evidence="20" key="1">
    <citation type="submission" date="2025-08" db="UniProtKB">
        <authorList>
            <consortium name="RefSeq"/>
        </authorList>
    </citation>
    <scope>IDENTIFICATION</scope>
    <source>
        <tissue evidence="20">Brain</tissue>
    </source>
</reference>
<dbReference type="FunFam" id="1.10.220.150:FF:000006">
    <property type="entry name" value="arf-GAP with Rho-GAP domain, ANK repeat and PH domain-containing protein 3"/>
    <property type="match status" value="1"/>
</dbReference>
<dbReference type="RefSeq" id="XP_012917663.1">
    <property type="nucleotide sequence ID" value="XM_013062209.2"/>
</dbReference>
<evidence type="ECO:0000259" key="16">
    <source>
        <dbReference type="PROSITE" id="PS50115"/>
    </source>
</evidence>
<dbReference type="InterPro" id="IPR013761">
    <property type="entry name" value="SAM/pointed_sf"/>
</dbReference>
<dbReference type="Gene3D" id="1.10.150.50">
    <property type="entry name" value="Transcription Factor, Ets-1"/>
    <property type="match status" value="1"/>
</dbReference>
<dbReference type="SUPFAM" id="SSF57863">
    <property type="entry name" value="ArfGap/RecO-like zinc finger"/>
    <property type="match status" value="1"/>
</dbReference>
<dbReference type="InterPro" id="IPR000159">
    <property type="entry name" value="RA_dom"/>
</dbReference>
<dbReference type="OrthoDB" id="29546at2759"/>
<keyword evidence="5" id="KW-0479">Metal-binding</keyword>
<keyword evidence="4" id="KW-0597">Phosphoprotein</keyword>
<dbReference type="Gene3D" id="2.30.29.30">
    <property type="entry name" value="Pleckstrin-homology domain (PH domain)/Phosphotyrosine-binding domain (PTB)"/>
    <property type="match status" value="4"/>
</dbReference>
<evidence type="ECO:0000256" key="3">
    <source>
        <dbReference type="ARBA" id="ARBA00022490"/>
    </source>
</evidence>
<evidence type="ECO:0000256" key="8">
    <source>
        <dbReference type="ARBA" id="ARBA00022833"/>
    </source>
</evidence>
<proteinExistence type="predicted"/>
<evidence type="ECO:0000256" key="6">
    <source>
        <dbReference type="ARBA" id="ARBA00022737"/>
    </source>
</evidence>
<evidence type="ECO:0000259" key="15">
    <source>
        <dbReference type="PROSITE" id="PS50105"/>
    </source>
</evidence>
<feature type="compositionally biased region" description="Basic and acidic residues" evidence="13">
    <location>
        <begin position="84"/>
        <end position="95"/>
    </location>
</feature>
<dbReference type="GO" id="GO:0005096">
    <property type="term" value="F:GTPase activator activity"/>
    <property type="evidence" value="ECO:0007669"/>
    <property type="project" value="UniProtKB-KW"/>
</dbReference>
<dbReference type="InterPro" id="IPR037858">
    <property type="entry name" value="RhoGAP_ARAP"/>
</dbReference>
<keyword evidence="6" id="KW-0677">Repeat</keyword>
<dbReference type="Gene3D" id="1.10.555.10">
    <property type="entry name" value="Rho GTPase activation protein"/>
    <property type="match status" value="1"/>
</dbReference>
<dbReference type="SMART" id="SM00105">
    <property type="entry name" value="ArfGap"/>
    <property type="match status" value="1"/>
</dbReference>
<feature type="domain" description="Ras-associating" evidence="17">
    <location>
        <begin position="1295"/>
        <end position="1389"/>
    </location>
</feature>
<evidence type="ECO:0000313" key="19">
    <source>
        <dbReference type="Proteomes" id="UP000000715"/>
    </source>
</evidence>
<dbReference type="SUPFAM" id="SSF50729">
    <property type="entry name" value="PH domain-like"/>
    <property type="match status" value="5"/>
</dbReference>
<dbReference type="CTD" id="116984"/>
<name>A0A8U0TG77_MUSPF</name>
<keyword evidence="8" id="KW-0862">Zinc</keyword>
<dbReference type="SMART" id="SM00324">
    <property type="entry name" value="RhoGAP"/>
    <property type="match status" value="1"/>
</dbReference>
<evidence type="ECO:0000259" key="18">
    <source>
        <dbReference type="PROSITE" id="PS50238"/>
    </source>
</evidence>
<evidence type="ECO:0000259" key="14">
    <source>
        <dbReference type="PROSITE" id="PS50003"/>
    </source>
</evidence>
<dbReference type="Proteomes" id="UP000000715">
    <property type="component" value="Unplaced"/>
</dbReference>
<evidence type="ECO:0000256" key="13">
    <source>
        <dbReference type="SAM" id="MobiDB-lite"/>
    </source>
</evidence>
<dbReference type="InterPro" id="IPR001849">
    <property type="entry name" value="PH_domain"/>
</dbReference>
<dbReference type="InterPro" id="IPR008936">
    <property type="entry name" value="Rho_GTPase_activation_prot"/>
</dbReference>
<feature type="domain" description="PH" evidence="14">
    <location>
        <begin position="474"/>
        <end position="566"/>
    </location>
</feature>
<comment type="subcellular location">
    <subcellularLocation>
        <location evidence="1">Cytoplasm</location>
    </subcellularLocation>
</comment>
<dbReference type="GeneID" id="101675256"/>
<dbReference type="InterPro" id="IPR011993">
    <property type="entry name" value="PH-like_dom_sf"/>
</dbReference>
<feature type="region of interest" description="Disordered" evidence="13">
    <location>
        <begin position="1512"/>
        <end position="1532"/>
    </location>
</feature>
<sequence>MSSVSEVNVDIRDFLMSINLEQYLPRFREFGLNTVKDCAAVNDGLLHKIGISPTGHRKRILKQLQIILSKMQDIPIYANIHKTKKDDETSEDRHSPSSGQNTSTELSDTGDMQVSGLTRWETVTKNLDRNDIANSQSLKSDDDLSHLKQNFPVPEEEPHQNLSSFQHTLLGNENIKAESLITEKTTDFAVEEQQTKRFEVISENASKLPDVDPECLSSLGCSISEAHSGNETNGLTERSPPSPFFQFKGEMVVNDLYVPSSPILAPMRSRSKLVSRPSRSFLLRHRPVPEIPGSTKGISGSYFRERRNVATSTDSNEENSSSIFPYGETFLIQRLENFKKRSIKNEFWTHEETLKGETTTERNSFVIKSSIYDNRKENISEDKVEDIWIPREDKNNLPVDSASESEYSTVEECFQSLRRKNSKASKSRTQKALTMDPVNRHSYPLSSTSGNAESSIVSSNAISPYACFYGSSARKVKSGWLDKLSPQGKRMFQKRWVKFDGLSISYYNNEKEKYSKGIIPLSAISTVRVQGDNKFEVVTTQRTFVFRVEKEEERNDWISILLNALKSQSPALQSQAAATPEKCGYLELRGYKAKIFTVLSGSSVWLCKNEQDFKSGLGITIIPMNVANVKQVDRTVKQSFEIITPYRSFSFTAESEKEKQEWIEAVQQSIAETLSDYEVAEKIWFNESNRSCADCKAPDPDWASINLCVVICKKCAGQHRSLGPKDSKVRSLKMDASIWSNELIELFIVIGNKRANDFWAGNLQKDEELHMDSPVEKRKTFITQKYKEGRFRKTLLASLTKEELNKALCAAVVKPDVLETMALLFSGADVMCATGDPVHSTPYLLAKKAGQSLQMEFLYHNKFSDFPQHDIHSEGGLGQESSQSTFLCDFLYQAPSAASKLSSEKKLLEETNKKWCVLEGGFLSYYENDKSTAPNGTININEVICLAVHKEDFYLNTGPIFTFEIYLPSERAFLFGAETSQAQRKWTEAIAKHFVPFVAENLTEADYDLIGQLYYKDCHALDQWRKGWFSMEKSSLRFCLQMQEVQEDRMYLRRLQELTISTVVQNGEKIDVLLLVEKGRTLYIHGHSKLDFTVWHTAIEKAAGTDGNALQDQQLSKNDVPIIVNSCIAFVTQYGLGCKYIYQKNGDPLHISELLESFKKDARSFKLRAGKHQLEDVTGVLKNFLSDIDDALLTKELYPYWISALDTQDDKERIKKYGAFIRSLPGVNRATLAAVIEHLYRVQKCSEINHMNAHNLALVFSSCLFQTKGQTSEEVNVIEDLINNYVEIFEVSQAGDLLIEVYVERKEPDCSIIIRISPVMEAEELTNDILAIKNIIPMKGDIWATFEVIENEELERPLHYTENVLEQVLRWSSLSEPGSAYLVVKRFLTIDTIKHYNERRALESIKEGMLKIKEEPSKILSGNKFQDRYFVLRDGYLFLYKDSKSSKYDKMFSLGSLKFYLGVKKKMKPPTSWGLTAYSEKHHWHICCDSLQTQMEWMANVFIAQHENDIRPPAGKERKRSITKNPKIGGLPLIPIQHERSATQARRNIESARAELERLRVSEKRDQELGDSSLKERASMVAHCLEHKDEKLRTRTRKHRSFNCLEDTEAEVFPGQQKSHKGLKTLRKTEDRNGKAALDSDSKLPSRVIEELSVVLQRTRTLPRDLEDEQILQKEIK</sequence>
<feature type="domain" description="PH" evidence="14">
    <location>
        <begin position="579"/>
        <end position="671"/>
    </location>
</feature>
<keyword evidence="3" id="KW-0963">Cytoplasm</keyword>